<dbReference type="NCBIfam" id="NF000756">
    <property type="entry name" value="PRK00047.1"/>
    <property type="match status" value="1"/>
</dbReference>
<dbReference type="AlphaFoldDB" id="A0A1H7D0K4"/>
<feature type="domain" description="Carbohydrate kinase FGGY C-terminal" evidence="10">
    <location>
        <begin position="262"/>
        <end position="451"/>
    </location>
</feature>
<dbReference type="InterPro" id="IPR018483">
    <property type="entry name" value="Carb_kinase_FGGY_CS"/>
</dbReference>
<keyword evidence="5" id="KW-0319">Glycerol metabolism</keyword>
<dbReference type="STRING" id="84035.SAMN05660742_12818"/>
<dbReference type="PROSITE" id="PS00445">
    <property type="entry name" value="FGGY_KINASES_2"/>
    <property type="match status" value="1"/>
</dbReference>
<evidence type="ECO:0000256" key="8">
    <source>
        <dbReference type="RuleBase" id="RU003733"/>
    </source>
</evidence>
<keyword evidence="12" id="KW-1185">Reference proteome</keyword>
<dbReference type="GO" id="GO:0004370">
    <property type="term" value="F:glycerol kinase activity"/>
    <property type="evidence" value="ECO:0007669"/>
    <property type="project" value="InterPro"/>
</dbReference>
<gene>
    <name evidence="11" type="ORF">SAMN05660742_12818</name>
</gene>
<feature type="domain" description="Carbohydrate kinase FGGY N-terminal" evidence="9">
    <location>
        <begin position="6"/>
        <end position="251"/>
    </location>
</feature>
<dbReference type="SUPFAM" id="SSF53067">
    <property type="entry name" value="Actin-like ATPase domain"/>
    <property type="match status" value="2"/>
</dbReference>
<comment type="similarity">
    <text evidence="1 8">Belongs to the FGGY kinase family.</text>
</comment>
<dbReference type="GO" id="GO:0005524">
    <property type="term" value="F:ATP binding"/>
    <property type="evidence" value="ECO:0007669"/>
    <property type="project" value="UniProtKB-KW"/>
</dbReference>
<dbReference type="PIRSF" id="PIRSF000538">
    <property type="entry name" value="GlpK"/>
    <property type="match status" value="1"/>
</dbReference>
<dbReference type="NCBIfam" id="TIGR01311">
    <property type="entry name" value="glycerol_kin"/>
    <property type="match status" value="1"/>
</dbReference>
<evidence type="ECO:0000256" key="2">
    <source>
        <dbReference type="ARBA" id="ARBA00022679"/>
    </source>
</evidence>
<dbReference type="CDD" id="cd07769">
    <property type="entry name" value="ASKHA_NBD_FGGY_GK"/>
    <property type="match status" value="1"/>
</dbReference>
<dbReference type="InterPro" id="IPR000577">
    <property type="entry name" value="Carb_kinase_FGGY"/>
</dbReference>
<dbReference type="Pfam" id="PF00370">
    <property type="entry name" value="FGGY_N"/>
    <property type="match status" value="1"/>
</dbReference>
<evidence type="ECO:0000259" key="10">
    <source>
        <dbReference type="Pfam" id="PF02782"/>
    </source>
</evidence>
<dbReference type="PANTHER" id="PTHR10196:SF69">
    <property type="entry name" value="GLYCEROL KINASE"/>
    <property type="match status" value="1"/>
</dbReference>
<sequence length="493" mass="54487">MPDTFVLGIDQSTQGTKGLLFDETGSLVARCDLLHKQIINEKGWIEHDPVEIYQNVLAVVKAVVEKAGINKTSIATIGISNQRETVMAWQKSNGKPIYNAIVWQCARAEKICQRIVLEGYGEKIKAITGLPLSPYFSAAKISWLLENIVGARQRAEANELCFGTMDSWLVYCLTGGTAFKTDYSNASRTQLFNIKDLTWDLDVCQMFGIPRRALPEVCDSNALYGTTTFDGWLDEPIPIHAVLGDSQAALFAQNCNSPGMVKATYGTGSSVMMNLGEHIFSSKSGLVTSIAWRFNGKISYVLEGNINYAGAVITWLKDDLKLLASAEESQEIAENSNNDDQSYFVPAFSGLGAPYWNSEATGLFTGITRVTGRAEMVRAALDSIAYQITDIVQLMQKESTIEIKELCVDGGPTKNAYLMQFQADILKIPVQVSQTLELSGMGSAIAAGIAMKIYTQPDIFRERKRLKYDGKIQVSRREFLYDGWKKAVNRTLF</sequence>
<name>A0A1H7D0K4_9FIRM</name>
<evidence type="ECO:0000256" key="5">
    <source>
        <dbReference type="ARBA" id="ARBA00022798"/>
    </source>
</evidence>
<dbReference type="Proteomes" id="UP000199662">
    <property type="component" value="Unassembled WGS sequence"/>
</dbReference>
<dbReference type="FunFam" id="3.30.420.40:FF:000008">
    <property type="entry name" value="Glycerol kinase"/>
    <property type="match status" value="1"/>
</dbReference>
<dbReference type="RefSeq" id="WP_091835673.1">
    <property type="nucleotide sequence ID" value="NZ_FNZK01000028.1"/>
</dbReference>
<dbReference type="GO" id="GO:0006072">
    <property type="term" value="P:glycerol-3-phosphate metabolic process"/>
    <property type="evidence" value="ECO:0007669"/>
    <property type="project" value="InterPro"/>
</dbReference>
<dbReference type="InterPro" id="IPR005999">
    <property type="entry name" value="Glycerol_kin"/>
</dbReference>
<dbReference type="EMBL" id="FNZK01000028">
    <property type="protein sequence ID" value="SEJ95448.1"/>
    <property type="molecule type" value="Genomic_DNA"/>
</dbReference>
<evidence type="ECO:0000256" key="4">
    <source>
        <dbReference type="ARBA" id="ARBA00022777"/>
    </source>
</evidence>
<evidence type="ECO:0000259" key="9">
    <source>
        <dbReference type="Pfam" id="PF00370"/>
    </source>
</evidence>
<dbReference type="InterPro" id="IPR018484">
    <property type="entry name" value="FGGY_N"/>
</dbReference>
<accession>A0A1H7D0K4</accession>
<dbReference type="PANTHER" id="PTHR10196">
    <property type="entry name" value="SUGAR KINASE"/>
    <property type="match status" value="1"/>
</dbReference>
<proteinExistence type="inferred from homology"/>
<keyword evidence="4 8" id="KW-0418">Kinase</keyword>
<dbReference type="InterPro" id="IPR018485">
    <property type="entry name" value="FGGY_C"/>
</dbReference>
<dbReference type="Gene3D" id="3.30.420.40">
    <property type="match status" value="2"/>
</dbReference>
<evidence type="ECO:0000313" key="12">
    <source>
        <dbReference type="Proteomes" id="UP000199662"/>
    </source>
</evidence>
<keyword evidence="2 8" id="KW-0808">Transferase</keyword>
<dbReference type="PROSITE" id="PS00933">
    <property type="entry name" value="FGGY_KINASES_1"/>
    <property type="match status" value="1"/>
</dbReference>
<dbReference type="GO" id="GO:0005829">
    <property type="term" value="C:cytosol"/>
    <property type="evidence" value="ECO:0007669"/>
    <property type="project" value="TreeGrafter"/>
</dbReference>
<dbReference type="GO" id="GO:0019563">
    <property type="term" value="P:glycerol catabolic process"/>
    <property type="evidence" value="ECO:0007669"/>
    <property type="project" value="TreeGrafter"/>
</dbReference>
<evidence type="ECO:0000256" key="1">
    <source>
        <dbReference type="ARBA" id="ARBA00009156"/>
    </source>
</evidence>
<dbReference type="Pfam" id="PF02782">
    <property type="entry name" value="FGGY_C"/>
    <property type="match status" value="1"/>
</dbReference>
<evidence type="ECO:0000256" key="3">
    <source>
        <dbReference type="ARBA" id="ARBA00022741"/>
    </source>
</evidence>
<evidence type="ECO:0000256" key="6">
    <source>
        <dbReference type="ARBA" id="ARBA00022840"/>
    </source>
</evidence>
<keyword evidence="6" id="KW-0067">ATP-binding</keyword>
<dbReference type="InterPro" id="IPR043129">
    <property type="entry name" value="ATPase_NBD"/>
</dbReference>
<reference evidence="11 12" key="1">
    <citation type="submission" date="2016-10" db="EMBL/GenBank/DDBJ databases">
        <authorList>
            <person name="de Groot N.N."/>
        </authorList>
    </citation>
    <scope>NUCLEOTIDE SEQUENCE [LARGE SCALE GENOMIC DNA]</scope>
    <source>
        <strain evidence="11 12">DSM 2179</strain>
    </source>
</reference>
<evidence type="ECO:0000256" key="7">
    <source>
        <dbReference type="ARBA" id="ARBA00043149"/>
    </source>
</evidence>
<evidence type="ECO:0000313" key="11">
    <source>
        <dbReference type="EMBL" id="SEJ95448.1"/>
    </source>
</evidence>
<protein>
    <recommendedName>
        <fullName evidence="7">ATP:glycerol 3-phosphotransferase</fullName>
    </recommendedName>
</protein>
<keyword evidence="3" id="KW-0547">Nucleotide-binding</keyword>
<organism evidence="11 12">
    <name type="scientific">Propionispira arboris</name>
    <dbReference type="NCBI Taxonomy" id="84035"/>
    <lineage>
        <taxon>Bacteria</taxon>
        <taxon>Bacillati</taxon>
        <taxon>Bacillota</taxon>
        <taxon>Negativicutes</taxon>
        <taxon>Selenomonadales</taxon>
        <taxon>Selenomonadaceae</taxon>
        <taxon>Propionispira</taxon>
    </lineage>
</organism>